<protein>
    <submittedName>
        <fullName evidence="1">Uncharacterized protein</fullName>
    </submittedName>
</protein>
<dbReference type="EMBL" id="HG916852">
    <property type="protein sequence ID" value="CDM57091.1"/>
    <property type="molecule type" value="Genomic_DNA"/>
</dbReference>
<proteinExistence type="predicted"/>
<name>W6RRS2_9HYPH</name>
<sequence>MRRVLAELLAEGKGAAKPDGTIWRKVTSLPQPFIAWRVLKLIALYDCFGDKHRAMPARIEG</sequence>
<evidence type="ECO:0000313" key="2">
    <source>
        <dbReference type="Proteomes" id="UP000019443"/>
    </source>
</evidence>
<reference evidence="1" key="1">
    <citation type="submission" date="2013-11" db="EMBL/GenBank/DDBJ databases">
        <title>Draft genome sequence of the broad-host-range Rhizobium sp. LPU83 strain, a member of the low-genetic diversity Oregon-like Rhizobium sp. group.</title>
        <authorList>
            <person name="Wibberg D."/>
            <person name="Puehler A."/>
            <person name="Schlueter A."/>
        </authorList>
    </citation>
    <scope>NUCLEOTIDE SEQUENCE [LARGE SCALE GENOMIC DNA]</scope>
    <source>
        <strain evidence="1">LPU83</strain>
    </source>
</reference>
<dbReference type="HOGENOM" id="CLU_2919655_0_0_5"/>
<keyword evidence="2" id="KW-1185">Reference proteome</keyword>
<dbReference type="KEGG" id="rhl:LPU83_1418"/>
<dbReference type="Proteomes" id="UP000019443">
    <property type="component" value="Chromosome"/>
</dbReference>
<evidence type="ECO:0000313" key="1">
    <source>
        <dbReference type="EMBL" id="CDM57091.1"/>
    </source>
</evidence>
<organism evidence="1 2">
    <name type="scientific">Rhizobium favelukesii</name>
    <dbReference type="NCBI Taxonomy" id="348824"/>
    <lineage>
        <taxon>Bacteria</taxon>
        <taxon>Pseudomonadati</taxon>
        <taxon>Pseudomonadota</taxon>
        <taxon>Alphaproteobacteria</taxon>
        <taxon>Hyphomicrobiales</taxon>
        <taxon>Rhizobiaceae</taxon>
        <taxon>Rhizobium/Agrobacterium group</taxon>
        <taxon>Rhizobium</taxon>
    </lineage>
</organism>
<dbReference type="AlphaFoldDB" id="W6RRS2"/>
<gene>
    <name evidence="1" type="ORF">LPU83_1418</name>
</gene>
<dbReference type="PATRIC" id="fig|348824.6.peg.1526"/>
<accession>W6RRS2</accession>